<dbReference type="SMART" id="SM00184">
    <property type="entry name" value="RING"/>
    <property type="match status" value="1"/>
</dbReference>
<dbReference type="Pfam" id="PF13765">
    <property type="entry name" value="PRY"/>
    <property type="match status" value="1"/>
</dbReference>
<dbReference type="InterPro" id="IPR058030">
    <property type="entry name" value="TRIM8/14/16/25/29/45/65_CC"/>
</dbReference>
<dbReference type="Pfam" id="PF13445">
    <property type="entry name" value="zf-RING_UBOX"/>
    <property type="match status" value="1"/>
</dbReference>
<evidence type="ECO:0000313" key="10">
    <source>
        <dbReference type="EMBL" id="KAK5616737.1"/>
    </source>
</evidence>
<dbReference type="FunFam" id="2.60.120.920:FF:000004">
    <property type="entry name" value="Butyrophilin subfamily 1 member A1"/>
    <property type="match status" value="1"/>
</dbReference>
<dbReference type="Proteomes" id="UP001311232">
    <property type="component" value="Unassembled WGS sequence"/>
</dbReference>
<comment type="caution">
    <text evidence="10">The sequence shown here is derived from an EMBL/GenBank/DDBJ whole genome shotgun (WGS) entry which is preliminary data.</text>
</comment>
<dbReference type="InterPro" id="IPR027370">
    <property type="entry name" value="Znf-RING_euk"/>
</dbReference>
<dbReference type="Pfam" id="PF00643">
    <property type="entry name" value="zf-B_box"/>
    <property type="match status" value="1"/>
</dbReference>
<evidence type="ECO:0008006" key="12">
    <source>
        <dbReference type="Google" id="ProtNLM"/>
    </source>
</evidence>
<evidence type="ECO:0000256" key="4">
    <source>
        <dbReference type="ARBA" id="ARBA00022833"/>
    </source>
</evidence>
<dbReference type="InterPro" id="IPR006574">
    <property type="entry name" value="PRY"/>
</dbReference>
<dbReference type="InterPro" id="IPR003879">
    <property type="entry name" value="Butyrophylin_SPRY"/>
</dbReference>
<dbReference type="InterPro" id="IPR001870">
    <property type="entry name" value="B30.2/SPRY"/>
</dbReference>
<name>A0AAV9S5U6_9TELE</name>
<dbReference type="Gene3D" id="3.30.160.60">
    <property type="entry name" value="Classic Zinc Finger"/>
    <property type="match status" value="1"/>
</dbReference>
<keyword evidence="2" id="KW-0479">Metal-binding</keyword>
<dbReference type="CDD" id="cd19769">
    <property type="entry name" value="Bbox2_TRIM16-like"/>
    <property type="match status" value="1"/>
</dbReference>
<dbReference type="InterPro" id="IPR003877">
    <property type="entry name" value="SPRY_dom"/>
</dbReference>
<dbReference type="PROSITE" id="PS50089">
    <property type="entry name" value="ZF_RING_2"/>
    <property type="match status" value="1"/>
</dbReference>
<dbReference type="PRINTS" id="PR01407">
    <property type="entry name" value="BUTYPHLNCDUF"/>
</dbReference>
<dbReference type="SMART" id="SM00336">
    <property type="entry name" value="BBOX"/>
    <property type="match status" value="1"/>
</dbReference>
<dbReference type="PROSITE" id="PS50188">
    <property type="entry name" value="B302_SPRY"/>
    <property type="match status" value="1"/>
</dbReference>
<dbReference type="InterPro" id="IPR000315">
    <property type="entry name" value="Znf_B-box"/>
</dbReference>
<dbReference type="GO" id="GO:0045087">
    <property type="term" value="P:innate immune response"/>
    <property type="evidence" value="ECO:0007669"/>
    <property type="project" value="UniProtKB-KW"/>
</dbReference>
<dbReference type="CDD" id="cd13733">
    <property type="entry name" value="SPRY_PRY_C-I_1"/>
    <property type="match status" value="1"/>
</dbReference>
<dbReference type="PANTHER" id="PTHR25465">
    <property type="entry name" value="B-BOX DOMAIN CONTAINING"/>
    <property type="match status" value="1"/>
</dbReference>
<evidence type="ECO:0000256" key="6">
    <source>
        <dbReference type="PROSITE-ProRule" id="PRU00024"/>
    </source>
</evidence>
<evidence type="ECO:0000256" key="3">
    <source>
        <dbReference type="ARBA" id="ARBA00022771"/>
    </source>
</evidence>
<dbReference type="SUPFAM" id="SSF57850">
    <property type="entry name" value="RING/U-box"/>
    <property type="match status" value="1"/>
</dbReference>
<proteinExistence type="predicted"/>
<accession>A0AAV9S5U6</accession>
<evidence type="ECO:0000259" key="8">
    <source>
        <dbReference type="PROSITE" id="PS50119"/>
    </source>
</evidence>
<dbReference type="SMART" id="SM00449">
    <property type="entry name" value="SPRY"/>
    <property type="match status" value="1"/>
</dbReference>
<dbReference type="PANTHER" id="PTHR25465:SF49">
    <property type="entry name" value="BLOODTHIRSTY-RELATED GENE FAMILY, MEMBER 1-RELATED"/>
    <property type="match status" value="1"/>
</dbReference>
<evidence type="ECO:0000256" key="5">
    <source>
        <dbReference type="ARBA" id="ARBA00022859"/>
    </source>
</evidence>
<keyword evidence="4" id="KW-0862">Zinc</keyword>
<dbReference type="PROSITE" id="PS50119">
    <property type="entry name" value="ZF_BBOX"/>
    <property type="match status" value="1"/>
</dbReference>
<keyword evidence="11" id="KW-1185">Reference proteome</keyword>
<evidence type="ECO:0000259" key="7">
    <source>
        <dbReference type="PROSITE" id="PS50089"/>
    </source>
</evidence>
<evidence type="ECO:0000313" key="11">
    <source>
        <dbReference type="Proteomes" id="UP001311232"/>
    </source>
</evidence>
<feature type="domain" description="B30.2/SPRY" evidence="9">
    <location>
        <begin position="339"/>
        <end position="534"/>
    </location>
</feature>
<dbReference type="Gene3D" id="2.60.120.920">
    <property type="match status" value="1"/>
</dbReference>
<dbReference type="AlphaFoldDB" id="A0AAV9S5U6"/>
<reference evidence="10 11" key="1">
    <citation type="submission" date="2021-06" db="EMBL/GenBank/DDBJ databases">
        <authorList>
            <person name="Palmer J.M."/>
        </authorList>
    </citation>
    <scope>NUCLEOTIDE SEQUENCE [LARGE SCALE GENOMIC DNA]</scope>
    <source>
        <strain evidence="10 11">MEX-2019</strain>
        <tissue evidence="10">Muscle</tissue>
    </source>
</reference>
<dbReference type="InterPro" id="IPR051051">
    <property type="entry name" value="E3_ubiq-ligase_TRIM/RNF"/>
</dbReference>
<feature type="domain" description="RING-type" evidence="7">
    <location>
        <begin position="15"/>
        <end position="55"/>
    </location>
</feature>
<dbReference type="Gene3D" id="4.10.830.40">
    <property type="match status" value="1"/>
</dbReference>
<dbReference type="PROSITE" id="PS00518">
    <property type="entry name" value="ZF_RING_1"/>
    <property type="match status" value="1"/>
</dbReference>
<dbReference type="SMART" id="SM00589">
    <property type="entry name" value="PRY"/>
    <property type="match status" value="1"/>
</dbReference>
<dbReference type="GO" id="GO:0008270">
    <property type="term" value="F:zinc ion binding"/>
    <property type="evidence" value="ECO:0007669"/>
    <property type="project" value="UniProtKB-KW"/>
</dbReference>
<evidence type="ECO:0000256" key="2">
    <source>
        <dbReference type="ARBA" id="ARBA00022723"/>
    </source>
</evidence>
<gene>
    <name evidence="10" type="ORF">CRENBAI_024214</name>
</gene>
<dbReference type="Gene3D" id="3.30.40.10">
    <property type="entry name" value="Zinc/RING finger domain, C3HC4 (zinc finger)"/>
    <property type="match status" value="1"/>
</dbReference>
<keyword evidence="1" id="KW-0399">Innate immunity</keyword>
<dbReference type="Pfam" id="PF00622">
    <property type="entry name" value="SPRY"/>
    <property type="match status" value="1"/>
</dbReference>
<dbReference type="InterPro" id="IPR013320">
    <property type="entry name" value="ConA-like_dom_sf"/>
</dbReference>
<dbReference type="EMBL" id="JAHHUM010000873">
    <property type="protein sequence ID" value="KAK5616737.1"/>
    <property type="molecule type" value="Genomic_DNA"/>
</dbReference>
<keyword evidence="3 6" id="KW-0863">Zinc-finger</keyword>
<dbReference type="InterPro" id="IPR017907">
    <property type="entry name" value="Znf_RING_CS"/>
</dbReference>
<evidence type="ECO:0000259" key="9">
    <source>
        <dbReference type="PROSITE" id="PS50188"/>
    </source>
</evidence>
<sequence length="537" mass="60661">MATASSFLSEQQFLCSICLNVFTDPVTIPCRHNFCKLCINKHWNISCHHQCPLCEELFDHRPALRINTFISEMVAHFRNATILSGQVLPGSGGVLCDVCTKPKQKALKSCPVCVTTYCQSHLEPHMTSTALKRHKLNNPVMKLENMMCGKHKKPLELFCKTDQMCVCPSCAACDHKKHWVVALKEECKEKKKELENTGACVEQMIQERLLKIEQLKQSVKLSKQDAEEVMTAIVEDCSSLINSAQKSLDNFIDMIEQKQKATEIKAEGFIKELEEEISKLMVKRSELEQLSQMEDHFHLFQNTQPMKVTTKDWTKVQVQSSCDTTVNTAVAELGTIRKEMKKLCAGVELERVRLYGVNVTLNPNTANPYLVLSDDCKRVSCCDVEQVLPDKPERLSSFAVLGGQSFSSGRFYYEVEVKGKTKWELGVVRESINRKGEKTICPKNGYWAVWLRNGHYKALTGPSVPLFLMSKPQKVGVFVDYREGLVSFYDAEAAHLIYSFTNCNFSEKLYPYFSPCPSDGGRNSAPLIISSISNTLD</sequence>
<dbReference type="Pfam" id="PF25600">
    <property type="entry name" value="TRIM_CC"/>
    <property type="match status" value="1"/>
</dbReference>
<feature type="domain" description="B box-type" evidence="8">
    <location>
        <begin position="143"/>
        <end position="183"/>
    </location>
</feature>
<dbReference type="InterPro" id="IPR013083">
    <property type="entry name" value="Znf_RING/FYVE/PHD"/>
</dbReference>
<dbReference type="GO" id="GO:0005737">
    <property type="term" value="C:cytoplasm"/>
    <property type="evidence" value="ECO:0007669"/>
    <property type="project" value="UniProtKB-ARBA"/>
</dbReference>
<evidence type="ECO:0000256" key="1">
    <source>
        <dbReference type="ARBA" id="ARBA00022588"/>
    </source>
</evidence>
<organism evidence="10 11">
    <name type="scientific">Crenichthys baileyi</name>
    <name type="common">White River springfish</name>
    <dbReference type="NCBI Taxonomy" id="28760"/>
    <lineage>
        <taxon>Eukaryota</taxon>
        <taxon>Metazoa</taxon>
        <taxon>Chordata</taxon>
        <taxon>Craniata</taxon>
        <taxon>Vertebrata</taxon>
        <taxon>Euteleostomi</taxon>
        <taxon>Actinopterygii</taxon>
        <taxon>Neopterygii</taxon>
        <taxon>Teleostei</taxon>
        <taxon>Neoteleostei</taxon>
        <taxon>Acanthomorphata</taxon>
        <taxon>Ovalentaria</taxon>
        <taxon>Atherinomorphae</taxon>
        <taxon>Cyprinodontiformes</taxon>
        <taxon>Goodeidae</taxon>
        <taxon>Crenichthys</taxon>
    </lineage>
</organism>
<protein>
    <recommendedName>
        <fullName evidence="12">E3 ubiquitin-protein ligase TRIM39-like</fullName>
    </recommendedName>
</protein>
<dbReference type="InterPro" id="IPR001841">
    <property type="entry name" value="Znf_RING"/>
</dbReference>
<keyword evidence="5" id="KW-0391">Immunity</keyword>
<dbReference type="SUPFAM" id="SSF49899">
    <property type="entry name" value="Concanavalin A-like lectins/glucanases"/>
    <property type="match status" value="1"/>
</dbReference>
<dbReference type="SUPFAM" id="SSF57845">
    <property type="entry name" value="B-box zinc-binding domain"/>
    <property type="match status" value="1"/>
</dbReference>
<dbReference type="InterPro" id="IPR043136">
    <property type="entry name" value="B30.2/SPRY_sf"/>
</dbReference>